<gene>
    <name evidence="1" type="ORF">PRVXT_001658</name>
</gene>
<name>A0AAU7VHW1_9FIRM</name>
<evidence type="ECO:0000313" key="1">
    <source>
        <dbReference type="EMBL" id="XBX73663.1"/>
    </source>
</evidence>
<dbReference type="EMBL" id="CP158367">
    <property type="protein sequence ID" value="XBX73663.1"/>
    <property type="molecule type" value="Genomic_DNA"/>
</dbReference>
<protein>
    <recommendedName>
        <fullName evidence="2">Transposase</fullName>
    </recommendedName>
</protein>
<dbReference type="RefSeq" id="WP_350342425.1">
    <property type="nucleotide sequence ID" value="NZ_CP158367.1"/>
</dbReference>
<dbReference type="AlphaFoldDB" id="A0AAU7VHW1"/>
<accession>A0AAU7VHW1</accession>
<reference evidence="1" key="2">
    <citation type="submission" date="2024-06" db="EMBL/GenBank/DDBJ databases">
        <authorList>
            <person name="Petrova K.O."/>
            <person name="Toshchakov S.V."/>
            <person name="Boltjanskaja Y.V."/>
            <person name="Kevbrin V."/>
        </authorList>
    </citation>
    <scope>NUCLEOTIDE SEQUENCE</scope>
    <source>
        <strain evidence="1">Z-910T</strain>
    </source>
</reference>
<evidence type="ECO:0008006" key="2">
    <source>
        <dbReference type="Google" id="ProtNLM"/>
    </source>
</evidence>
<organism evidence="1">
    <name type="scientific">Proteinivorax tanatarense</name>
    <dbReference type="NCBI Taxonomy" id="1260629"/>
    <lineage>
        <taxon>Bacteria</taxon>
        <taxon>Bacillati</taxon>
        <taxon>Bacillota</taxon>
        <taxon>Clostridia</taxon>
        <taxon>Eubacteriales</taxon>
        <taxon>Proteinivoracaceae</taxon>
        <taxon>Proteinivorax</taxon>
    </lineage>
</organism>
<sequence>MDEIIYPVSFERRKVNSNGAVKIKSIEITLSYALYGYHVGLSQKDEHNRLNVWFNRFLLGEIDLQTYKFYTIQNEENNKKC</sequence>
<proteinExistence type="predicted"/>
<reference evidence="1" key="1">
    <citation type="journal article" date="2013" name="Extremophiles">
        <title>Proteinivorax tanatarense gen. nov., sp. nov., an anaerobic, haloalkaliphilic, proteolytic bacterium isolated from a decaying algal bloom, and proposal of Proteinivoraceae fam. nov.</title>
        <authorList>
            <person name="Kevbrin V."/>
            <person name="Boltyanskaya Y."/>
            <person name="Zhilina T."/>
            <person name="Kolganova T."/>
            <person name="Lavrentjeva E."/>
            <person name="Kuznetsov B."/>
        </authorList>
    </citation>
    <scope>NUCLEOTIDE SEQUENCE</scope>
    <source>
        <strain evidence="1">Z-910T</strain>
    </source>
</reference>